<protein>
    <submittedName>
        <fullName evidence="1">Uncharacterized protein</fullName>
    </submittedName>
</protein>
<dbReference type="Proteomes" id="UP000501076">
    <property type="component" value="Plasmid pFDU301A"/>
</dbReference>
<proteinExistence type="predicted"/>
<keyword evidence="1" id="KW-0614">Plasmid</keyword>
<sequence length="60" mass="7163">MIPSRHIDDINRLSDKQISEIKESIRKGENEDELLWFLDLDRGVYEEIKKTVKAEVNFEE</sequence>
<name>A0A6M6E156_PRIMG</name>
<geneLocation type="plasmid" evidence="2">
    <name>pfdu301a</name>
</geneLocation>
<reference evidence="1 2" key="1">
    <citation type="submission" date="2019-10" db="EMBL/GenBank/DDBJ databases">
        <title>Complete genome sequences for adaption low water activity.</title>
        <authorList>
            <person name="Zhao L."/>
            <person name="Zhong J."/>
        </authorList>
    </citation>
    <scope>NUCLEOTIDE SEQUENCE [LARGE SCALE GENOMIC DNA]</scope>
    <source>
        <strain evidence="1 2">FDU301</strain>
        <plasmid evidence="2">pfdu301a</plasmid>
    </source>
</reference>
<organism evidence="1 2">
    <name type="scientific">Priestia megaterium</name>
    <name type="common">Bacillus megaterium</name>
    <dbReference type="NCBI Taxonomy" id="1404"/>
    <lineage>
        <taxon>Bacteria</taxon>
        <taxon>Bacillati</taxon>
        <taxon>Bacillota</taxon>
        <taxon>Bacilli</taxon>
        <taxon>Bacillales</taxon>
        <taxon>Bacillaceae</taxon>
        <taxon>Priestia</taxon>
    </lineage>
</organism>
<gene>
    <name evidence="1" type="ORF">FDZ14_31160</name>
</gene>
<accession>A0A6M6E156</accession>
<evidence type="ECO:0000313" key="1">
    <source>
        <dbReference type="EMBL" id="QJX80550.1"/>
    </source>
</evidence>
<dbReference type="RefSeq" id="WP_171778544.1">
    <property type="nucleotide sequence ID" value="NZ_CP045273.1"/>
</dbReference>
<evidence type="ECO:0000313" key="2">
    <source>
        <dbReference type="Proteomes" id="UP000501076"/>
    </source>
</evidence>
<dbReference type="AlphaFoldDB" id="A0A6M6E156"/>
<dbReference type="EMBL" id="CP045273">
    <property type="protein sequence ID" value="QJX80550.1"/>
    <property type="molecule type" value="Genomic_DNA"/>
</dbReference>